<reference evidence="2 3" key="1">
    <citation type="submission" date="2019-04" db="EMBL/GenBank/DDBJ databases">
        <title>Comparative genomics and transcriptomics to analyze fruiting body development in filamentous ascomycetes.</title>
        <authorList>
            <consortium name="DOE Joint Genome Institute"/>
            <person name="Lutkenhaus R."/>
            <person name="Traeger S."/>
            <person name="Breuer J."/>
            <person name="Kuo A."/>
            <person name="Lipzen A."/>
            <person name="Pangilinan J."/>
            <person name="Dilworth D."/>
            <person name="Sandor L."/>
            <person name="Poggeler S."/>
            <person name="Barry K."/>
            <person name="Grigoriev I.V."/>
            <person name="Nowrousian M."/>
        </authorList>
    </citation>
    <scope>NUCLEOTIDE SEQUENCE [LARGE SCALE GENOMIC DNA]</scope>
    <source>
        <strain evidence="2 3">CBS 389.68</strain>
    </source>
</reference>
<protein>
    <submittedName>
        <fullName evidence="2">Uncharacterized protein</fullName>
    </submittedName>
</protein>
<keyword evidence="3" id="KW-1185">Reference proteome</keyword>
<dbReference type="Proteomes" id="UP000298138">
    <property type="component" value="Unassembled WGS sequence"/>
</dbReference>
<sequence length="113" mass="12956">MMFPLNFRYRVDIPLLEPPQVPSLTSRRPLHPTQNASLQTPPTVETCPDSRPPPWPHTKNHRAASRSSHTRPSSYHTHRPSHRQCDHTSCEEEYTYGTYRHTPSKPTGIGYAS</sequence>
<accession>A0A4S2MPE2</accession>
<gene>
    <name evidence="2" type="ORF">EX30DRAFT_121565</name>
</gene>
<name>A0A4S2MPE2_9PEZI</name>
<dbReference type="EMBL" id="ML220135">
    <property type="protein sequence ID" value="TGZ79030.1"/>
    <property type="molecule type" value="Genomic_DNA"/>
</dbReference>
<feature type="compositionally biased region" description="Polar residues" evidence="1">
    <location>
        <begin position="65"/>
        <end position="75"/>
    </location>
</feature>
<dbReference type="AlphaFoldDB" id="A0A4S2MPE2"/>
<evidence type="ECO:0000313" key="2">
    <source>
        <dbReference type="EMBL" id="TGZ79030.1"/>
    </source>
</evidence>
<feature type="region of interest" description="Disordered" evidence="1">
    <location>
        <begin position="94"/>
        <end position="113"/>
    </location>
</feature>
<feature type="compositionally biased region" description="Polar residues" evidence="1">
    <location>
        <begin position="22"/>
        <end position="43"/>
    </location>
</feature>
<organism evidence="2 3">
    <name type="scientific">Ascodesmis nigricans</name>
    <dbReference type="NCBI Taxonomy" id="341454"/>
    <lineage>
        <taxon>Eukaryota</taxon>
        <taxon>Fungi</taxon>
        <taxon>Dikarya</taxon>
        <taxon>Ascomycota</taxon>
        <taxon>Pezizomycotina</taxon>
        <taxon>Pezizomycetes</taxon>
        <taxon>Pezizales</taxon>
        <taxon>Ascodesmidaceae</taxon>
        <taxon>Ascodesmis</taxon>
    </lineage>
</organism>
<feature type="region of interest" description="Disordered" evidence="1">
    <location>
        <begin position="18"/>
        <end position="88"/>
    </location>
</feature>
<proteinExistence type="predicted"/>
<evidence type="ECO:0000256" key="1">
    <source>
        <dbReference type="SAM" id="MobiDB-lite"/>
    </source>
</evidence>
<evidence type="ECO:0000313" key="3">
    <source>
        <dbReference type="Proteomes" id="UP000298138"/>
    </source>
</evidence>
<dbReference type="InParanoid" id="A0A4S2MPE2"/>